<evidence type="ECO:0000256" key="1">
    <source>
        <dbReference type="ARBA" id="ARBA00011900"/>
    </source>
</evidence>
<dbReference type="InterPro" id="IPR029063">
    <property type="entry name" value="SAM-dependent_MTases_sf"/>
</dbReference>
<proteinExistence type="predicted"/>
<comment type="catalytic activity">
    <reaction evidence="6">
        <text>a 2'-deoxyadenosine in DNA + S-adenosyl-L-methionine = an N(6)-methyl-2'-deoxyadenosine in DNA + S-adenosyl-L-homocysteine + H(+)</text>
        <dbReference type="Rhea" id="RHEA:15197"/>
        <dbReference type="Rhea" id="RHEA-COMP:12418"/>
        <dbReference type="Rhea" id="RHEA-COMP:12419"/>
        <dbReference type="ChEBI" id="CHEBI:15378"/>
        <dbReference type="ChEBI" id="CHEBI:57856"/>
        <dbReference type="ChEBI" id="CHEBI:59789"/>
        <dbReference type="ChEBI" id="CHEBI:90615"/>
        <dbReference type="ChEBI" id="CHEBI:90616"/>
        <dbReference type="EC" id="2.1.1.72"/>
    </reaction>
</comment>
<dbReference type="STRING" id="1073996.SAMN05444271_15111"/>
<keyword evidence="9" id="KW-1185">Reference proteome</keyword>
<dbReference type="Gene3D" id="3.40.50.150">
    <property type="entry name" value="Vaccinia Virus protein VP39"/>
    <property type="match status" value="1"/>
</dbReference>
<evidence type="ECO:0000256" key="4">
    <source>
        <dbReference type="ARBA" id="ARBA00022691"/>
    </source>
</evidence>
<name>A0A1H6Y4Y9_9EURY</name>
<dbReference type="OrthoDB" id="45790at2157"/>
<dbReference type="GO" id="GO:0032259">
    <property type="term" value="P:methylation"/>
    <property type="evidence" value="ECO:0007669"/>
    <property type="project" value="UniProtKB-KW"/>
</dbReference>
<dbReference type="GeneID" id="35002315"/>
<evidence type="ECO:0000256" key="3">
    <source>
        <dbReference type="ARBA" id="ARBA00022679"/>
    </source>
</evidence>
<evidence type="ECO:0000256" key="5">
    <source>
        <dbReference type="ARBA" id="ARBA00022747"/>
    </source>
</evidence>
<evidence type="ECO:0000259" key="7">
    <source>
        <dbReference type="Pfam" id="PF02384"/>
    </source>
</evidence>
<evidence type="ECO:0000256" key="6">
    <source>
        <dbReference type="ARBA" id="ARBA00047942"/>
    </source>
</evidence>
<dbReference type="GO" id="GO:0009007">
    <property type="term" value="F:site-specific DNA-methyltransferase (adenine-specific) activity"/>
    <property type="evidence" value="ECO:0007669"/>
    <property type="project" value="UniProtKB-EC"/>
</dbReference>
<dbReference type="SUPFAM" id="SSF53335">
    <property type="entry name" value="S-adenosyl-L-methionine-dependent methyltransferases"/>
    <property type="match status" value="1"/>
</dbReference>
<dbReference type="Pfam" id="PF02384">
    <property type="entry name" value="N6_Mtase"/>
    <property type="match status" value="1"/>
</dbReference>
<dbReference type="GO" id="GO:0009307">
    <property type="term" value="P:DNA restriction-modification system"/>
    <property type="evidence" value="ECO:0007669"/>
    <property type="project" value="UniProtKB-KW"/>
</dbReference>
<dbReference type="PANTHER" id="PTHR42933:SF3">
    <property type="entry name" value="TYPE I RESTRICTION ENZYME MJAVIII METHYLASE SUBUNIT"/>
    <property type="match status" value="1"/>
</dbReference>
<evidence type="ECO:0000313" key="9">
    <source>
        <dbReference type="Proteomes" id="UP000198888"/>
    </source>
</evidence>
<dbReference type="EMBL" id="FNYR01000051">
    <property type="protein sequence ID" value="SEJ34097.1"/>
    <property type="molecule type" value="Genomic_DNA"/>
</dbReference>
<evidence type="ECO:0000313" key="8">
    <source>
        <dbReference type="EMBL" id="SEJ34097.1"/>
    </source>
</evidence>
<dbReference type="InterPro" id="IPR051537">
    <property type="entry name" value="DNA_Adenine_Mtase"/>
</dbReference>
<dbReference type="GO" id="GO:0003677">
    <property type="term" value="F:DNA binding"/>
    <property type="evidence" value="ECO:0007669"/>
    <property type="project" value="InterPro"/>
</dbReference>
<accession>A0A1H6Y4Y9</accession>
<protein>
    <recommendedName>
        <fullName evidence="1">site-specific DNA-methyltransferase (adenine-specific)</fullName>
        <ecNumber evidence="1">2.1.1.72</ecNumber>
    </recommendedName>
</protein>
<dbReference type="InterPro" id="IPR003356">
    <property type="entry name" value="DNA_methylase_A-5"/>
</dbReference>
<keyword evidence="4" id="KW-0949">S-adenosyl-L-methionine</keyword>
<evidence type="ECO:0000256" key="2">
    <source>
        <dbReference type="ARBA" id="ARBA00022603"/>
    </source>
</evidence>
<sequence length="195" mass="21195">MVLLSFQGNSGEYVEALDDIVPDHCSDEDREMVAMEFAKAFGHLLSVTCDKQRPVIGDIYEAVGANSDRLGQHFTPWRLCELTAGLDIKSSDIEAATPDNPIESHDPTCGSGRMLIAHAKAIHKRDPTAPVFVTGVDISRVCAQMAVINLILAGTSGSIIYGDSLTMEYHTQWVVNFRGNEASVSRIDDPKGDSE</sequence>
<feature type="domain" description="DNA methylase adenine-specific" evidence="7">
    <location>
        <begin position="53"/>
        <end position="171"/>
    </location>
</feature>
<organism evidence="8 9">
    <name type="scientific">Halohasta litchfieldiae</name>
    <dbReference type="NCBI Taxonomy" id="1073996"/>
    <lineage>
        <taxon>Archaea</taxon>
        <taxon>Methanobacteriati</taxon>
        <taxon>Methanobacteriota</taxon>
        <taxon>Stenosarchaea group</taxon>
        <taxon>Halobacteria</taxon>
        <taxon>Halobacteriales</taxon>
        <taxon>Haloferacaceae</taxon>
        <taxon>Halohasta</taxon>
    </lineage>
</organism>
<dbReference type="RefSeq" id="WP_089673871.1">
    <property type="nucleotide sequence ID" value="NZ_CP024845.1"/>
</dbReference>
<dbReference type="EC" id="2.1.1.72" evidence="1"/>
<keyword evidence="5" id="KW-0680">Restriction system</keyword>
<dbReference type="PANTHER" id="PTHR42933">
    <property type="entry name" value="SLR6095 PROTEIN"/>
    <property type="match status" value="1"/>
</dbReference>
<dbReference type="GO" id="GO:0008170">
    <property type="term" value="F:N-methyltransferase activity"/>
    <property type="evidence" value="ECO:0007669"/>
    <property type="project" value="InterPro"/>
</dbReference>
<keyword evidence="3" id="KW-0808">Transferase</keyword>
<reference evidence="8 9" key="1">
    <citation type="submission" date="2016-10" db="EMBL/GenBank/DDBJ databases">
        <authorList>
            <person name="de Groot N.N."/>
        </authorList>
    </citation>
    <scope>NUCLEOTIDE SEQUENCE [LARGE SCALE GENOMIC DNA]</scope>
    <source>
        <strain evidence="8 9">DSM 22187</strain>
    </source>
</reference>
<dbReference type="Proteomes" id="UP000198888">
    <property type="component" value="Unassembled WGS sequence"/>
</dbReference>
<dbReference type="AlphaFoldDB" id="A0A1H6Y4Y9"/>
<keyword evidence="2 8" id="KW-0489">Methyltransferase</keyword>
<gene>
    <name evidence="8" type="ORF">SAMN05444271_15111</name>
</gene>